<dbReference type="PANTHER" id="PTHR46558:SF4">
    <property type="entry name" value="DNA-BIDING PHAGE PROTEIN"/>
    <property type="match status" value="1"/>
</dbReference>
<evidence type="ECO:0000256" key="1">
    <source>
        <dbReference type="ARBA" id="ARBA00023125"/>
    </source>
</evidence>
<feature type="transmembrane region" description="Helical" evidence="2">
    <location>
        <begin position="135"/>
        <end position="152"/>
    </location>
</feature>
<dbReference type="CDD" id="cd00093">
    <property type="entry name" value="HTH_XRE"/>
    <property type="match status" value="1"/>
</dbReference>
<evidence type="ECO:0000313" key="5">
    <source>
        <dbReference type="Proteomes" id="UP000199595"/>
    </source>
</evidence>
<gene>
    <name evidence="4" type="ORF">SAMN05444411_1165</name>
</gene>
<dbReference type="GO" id="GO:0003677">
    <property type="term" value="F:DNA binding"/>
    <property type="evidence" value="ECO:0007669"/>
    <property type="project" value="UniProtKB-KW"/>
</dbReference>
<evidence type="ECO:0000259" key="3">
    <source>
        <dbReference type="PROSITE" id="PS50943"/>
    </source>
</evidence>
<dbReference type="InterPro" id="IPR010982">
    <property type="entry name" value="Lambda_DNA-bd_dom_sf"/>
</dbReference>
<dbReference type="Gene3D" id="1.10.260.40">
    <property type="entry name" value="lambda repressor-like DNA-binding domains"/>
    <property type="match status" value="1"/>
</dbReference>
<dbReference type="Proteomes" id="UP000199595">
    <property type="component" value="Unassembled WGS sequence"/>
</dbReference>
<feature type="transmembrane region" description="Helical" evidence="2">
    <location>
        <begin position="104"/>
        <end position="123"/>
    </location>
</feature>
<dbReference type="OrthoDB" id="1357763at2"/>
<organism evidence="4 5">
    <name type="scientific">Lutibacter oricola</name>
    <dbReference type="NCBI Taxonomy" id="762486"/>
    <lineage>
        <taxon>Bacteria</taxon>
        <taxon>Pseudomonadati</taxon>
        <taxon>Bacteroidota</taxon>
        <taxon>Flavobacteriia</taxon>
        <taxon>Flavobacteriales</taxon>
        <taxon>Flavobacteriaceae</taxon>
        <taxon>Lutibacter</taxon>
    </lineage>
</organism>
<sequence length="183" mass="21162">MNTIGKTINKTRKIKGFSQEKLAELSSVNLRTIQRIESNENVPRGKTLSLICNVLEIDIETLMKIKIPEKPMTEKIVNWFFLVILNFLLMTIFGFLLLDSNANWNSRLGGFLLSFFIPMTIVYFTRKMSGFERMFKFGFGFMIYIILSIFMIGIQNAIILLIPFLLIALAILYYGNRILNIND</sequence>
<keyword evidence="2" id="KW-0472">Membrane</keyword>
<feature type="transmembrane region" description="Helical" evidence="2">
    <location>
        <begin position="158"/>
        <end position="175"/>
    </location>
</feature>
<dbReference type="AlphaFoldDB" id="A0A1H3GR62"/>
<name>A0A1H3GR62_9FLAO</name>
<dbReference type="SMART" id="SM00530">
    <property type="entry name" value="HTH_XRE"/>
    <property type="match status" value="1"/>
</dbReference>
<feature type="transmembrane region" description="Helical" evidence="2">
    <location>
        <begin position="76"/>
        <end position="98"/>
    </location>
</feature>
<keyword evidence="2" id="KW-1133">Transmembrane helix</keyword>
<dbReference type="STRING" id="762486.SAMN05444411_1165"/>
<dbReference type="PROSITE" id="PS50943">
    <property type="entry name" value="HTH_CROC1"/>
    <property type="match status" value="1"/>
</dbReference>
<evidence type="ECO:0000256" key="2">
    <source>
        <dbReference type="SAM" id="Phobius"/>
    </source>
</evidence>
<evidence type="ECO:0000313" key="4">
    <source>
        <dbReference type="EMBL" id="SDY05540.1"/>
    </source>
</evidence>
<keyword evidence="1" id="KW-0238">DNA-binding</keyword>
<reference evidence="4 5" key="1">
    <citation type="submission" date="2016-10" db="EMBL/GenBank/DDBJ databases">
        <authorList>
            <person name="de Groot N.N."/>
        </authorList>
    </citation>
    <scope>NUCLEOTIDE SEQUENCE [LARGE SCALE GENOMIC DNA]</scope>
    <source>
        <strain evidence="4 5">DSM 24956</strain>
    </source>
</reference>
<accession>A0A1H3GR62</accession>
<dbReference type="InterPro" id="IPR001387">
    <property type="entry name" value="Cro/C1-type_HTH"/>
</dbReference>
<dbReference type="RefSeq" id="WP_090126420.1">
    <property type="nucleotide sequence ID" value="NZ_FNNJ01000016.1"/>
</dbReference>
<dbReference type="PANTHER" id="PTHR46558">
    <property type="entry name" value="TRACRIPTIONAL REGULATORY PROTEIN-RELATED-RELATED"/>
    <property type="match status" value="1"/>
</dbReference>
<feature type="domain" description="HTH cro/C1-type" evidence="3">
    <location>
        <begin position="8"/>
        <end position="62"/>
    </location>
</feature>
<dbReference type="SUPFAM" id="SSF47413">
    <property type="entry name" value="lambda repressor-like DNA-binding domains"/>
    <property type="match status" value="1"/>
</dbReference>
<keyword evidence="2" id="KW-0812">Transmembrane</keyword>
<protein>
    <submittedName>
        <fullName evidence="4">Helix-turn-helix</fullName>
    </submittedName>
</protein>
<dbReference type="EMBL" id="FNNJ01000016">
    <property type="protein sequence ID" value="SDY05540.1"/>
    <property type="molecule type" value="Genomic_DNA"/>
</dbReference>
<proteinExistence type="predicted"/>
<dbReference type="Pfam" id="PF01381">
    <property type="entry name" value="HTH_3"/>
    <property type="match status" value="1"/>
</dbReference>
<keyword evidence="5" id="KW-1185">Reference proteome</keyword>